<protein>
    <submittedName>
        <fullName evidence="10">Putative phosphoethanolamine transferase</fullName>
    </submittedName>
</protein>
<evidence type="ECO:0000259" key="9">
    <source>
        <dbReference type="Pfam" id="PF00884"/>
    </source>
</evidence>
<evidence type="ECO:0000313" key="10">
    <source>
        <dbReference type="EMBL" id="GET45776.1"/>
    </source>
</evidence>
<dbReference type="GO" id="GO:0005886">
    <property type="term" value="C:plasma membrane"/>
    <property type="evidence" value="ECO:0007669"/>
    <property type="project" value="UniProtKB-SubCell"/>
</dbReference>
<dbReference type="GO" id="GO:0009244">
    <property type="term" value="P:lipopolysaccharide core region biosynthetic process"/>
    <property type="evidence" value="ECO:0007669"/>
    <property type="project" value="TreeGrafter"/>
</dbReference>
<keyword evidence="4 8" id="KW-0812">Transmembrane</keyword>
<feature type="transmembrane region" description="Helical" evidence="8">
    <location>
        <begin position="22"/>
        <end position="41"/>
    </location>
</feature>
<dbReference type="InterPro" id="IPR017850">
    <property type="entry name" value="Alkaline_phosphatase_core_sf"/>
</dbReference>
<evidence type="ECO:0000256" key="6">
    <source>
        <dbReference type="ARBA" id="ARBA00023136"/>
    </source>
</evidence>
<evidence type="ECO:0000256" key="8">
    <source>
        <dbReference type="SAM" id="Phobius"/>
    </source>
</evidence>
<evidence type="ECO:0000256" key="2">
    <source>
        <dbReference type="ARBA" id="ARBA00022475"/>
    </source>
</evidence>
<dbReference type="SUPFAM" id="SSF53649">
    <property type="entry name" value="Alkaline phosphatase-like"/>
    <property type="match status" value="1"/>
</dbReference>
<keyword evidence="11" id="KW-1185">Reference proteome</keyword>
<dbReference type="InterPro" id="IPR040423">
    <property type="entry name" value="PEA_transferase"/>
</dbReference>
<keyword evidence="6 8" id="KW-0472">Membrane</keyword>
<evidence type="ECO:0000256" key="5">
    <source>
        <dbReference type="ARBA" id="ARBA00022989"/>
    </source>
</evidence>
<proteinExistence type="inferred from homology"/>
<dbReference type="CDD" id="cd16017">
    <property type="entry name" value="LptA"/>
    <property type="match status" value="1"/>
</dbReference>
<dbReference type="Pfam" id="PF00884">
    <property type="entry name" value="Sulfatase"/>
    <property type="match status" value="1"/>
</dbReference>
<reference evidence="11" key="1">
    <citation type="journal article" date="2020" name="Int. J. Syst. Evol. Microbiol.">
        <title>Capnocytophaga felis sp. nov. isolated from the feline oral cavity.</title>
        <authorList>
            <person name="Suzuki M."/>
            <person name="Umeda K."/>
            <person name="Kimura M."/>
            <person name="Imaoka K."/>
            <person name="Morikawa S."/>
            <person name="Maeda K."/>
        </authorList>
    </citation>
    <scope>NUCLEOTIDE SEQUENCE [LARGE SCALE GENOMIC DNA]</scope>
    <source>
        <strain evidence="11">KC07070</strain>
    </source>
</reference>
<comment type="similarity">
    <text evidence="7">Belongs to the phosphoethanolamine transferase family.</text>
</comment>
<comment type="caution">
    <text evidence="10">The sequence shown here is derived from an EMBL/GenBank/DDBJ whole genome shotgun (WGS) entry which is preliminary data.</text>
</comment>
<evidence type="ECO:0000256" key="4">
    <source>
        <dbReference type="ARBA" id="ARBA00022692"/>
    </source>
</evidence>
<dbReference type="Proteomes" id="UP000398217">
    <property type="component" value="Unassembled WGS sequence"/>
</dbReference>
<feature type="domain" description="Sulfatase N-terminal" evidence="9">
    <location>
        <begin position="133"/>
        <end position="400"/>
    </location>
</feature>
<organism evidence="10 11">
    <name type="scientific">Capnocytophaga felis</name>
    <dbReference type="NCBI Taxonomy" id="2267611"/>
    <lineage>
        <taxon>Bacteria</taxon>
        <taxon>Pseudomonadati</taxon>
        <taxon>Bacteroidota</taxon>
        <taxon>Flavobacteriia</taxon>
        <taxon>Flavobacteriales</taxon>
        <taxon>Flavobacteriaceae</taxon>
        <taxon>Capnocytophaga</taxon>
    </lineage>
</organism>
<feature type="transmembrane region" description="Helical" evidence="8">
    <location>
        <begin position="53"/>
        <end position="70"/>
    </location>
</feature>
<comment type="subcellular location">
    <subcellularLocation>
        <location evidence="1">Cell membrane</location>
        <topology evidence="1">Multi-pass membrane protein</topology>
    </subcellularLocation>
</comment>
<accession>A0A5M4B9J7</accession>
<keyword evidence="3 10" id="KW-0808">Transferase</keyword>
<dbReference type="InterPro" id="IPR058130">
    <property type="entry name" value="PEA_transf_C"/>
</dbReference>
<keyword evidence="5 8" id="KW-1133">Transmembrane helix</keyword>
<dbReference type="AlphaFoldDB" id="A0A5M4B9J7"/>
<gene>
    <name evidence="10" type="ORF">RCZ01_10780</name>
</gene>
<dbReference type="Gene3D" id="3.40.720.10">
    <property type="entry name" value="Alkaline Phosphatase, subunit A"/>
    <property type="match status" value="1"/>
</dbReference>
<dbReference type="InterPro" id="IPR000917">
    <property type="entry name" value="Sulfatase_N"/>
</dbReference>
<dbReference type="GO" id="GO:0016776">
    <property type="term" value="F:phosphotransferase activity, phosphate group as acceptor"/>
    <property type="evidence" value="ECO:0007669"/>
    <property type="project" value="TreeGrafter"/>
</dbReference>
<dbReference type="PANTHER" id="PTHR30443">
    <property type="entry name" value="INNER MEMBRANE PROTEIN"/>
    <property type="match status" value="1"/>
</dbReference>
<evidence type="ECO:0000256" key="1">
    <source>
        <dbReference type="ARBA" id="ARBA00004651"/>
    </source>
</evidence>
<dbReference type="EMBL" id="BLBC01000006">
    <property type="protein sequence ID" value="GET45776.1"/>
    <property type="molecule type" value="Genomic_DNA"/>
</dbReference>
<keyword evidence="2" id="KW-1003">Cell membrane</keyword>
<name>A0A5M4B9J7_9FLAO</name>
<evidence type="ECO:0000256" key="3">
    <source>
        <dbReference type="ARBA" id="ARBA00022679"/>
    </source>
</evidence>
<evidence type="ECO:0000256" key="7">
    <source>
        <dbReference type="ARBA" id="ARBA00038481"/>
    </source>
</evidence>
<dbReference type="PANTHER" id="PTHR30443:SF4">
    <property type="entry name" value="PHOSPHOETHANOLAMINE TRANSFERASE OPGE-RELATED"/>
    <property type="match status" value="1"/>
</dbReference>
<sequence>MIGAFFESDLQESKEFIQSLPLYSYIISVIYFLFGLYILYLGKKKTIVRTKKHIFITILLVVVSLGLTLLRPLEKNSEGEPFYWAYSRTAIIGFYGKIFKNIEEYRILKAELEKGIADKPSWEINAVESSFNDYVLVIGESVRRDYMSLYGFPLENSSFLKSVNGTVVEGYTAAAPNTSSSLLRMFVRQQNEAFLYANNIISLAKSAGFETIWLSNQGYAGGHDSPVTKIANLCDKKAFTKKSEFASMNYPDSVLLPSFEKHLQNKSGKRRLIVLHLLGSHTQFTSRLENPIHYDYVNKNLSAYLQTIEQTDSLLQKIYQMLQKHSKSFSMLYFSDHGLMTQDRESSFFATLTHGDTNPNKAVYEVPFVLITSQDTLHKHIKVNKSAFHFLDGYAHWLGIKEKTLDPAYDFLSEKPDSLKVFNHFENVPYETLADDEVIRF</sequence>
<evidence type="ECO:0000313" key="11">
    <source>
        <dbReference type="Proteomes" id="UP000398217"/>
    </source>
</evidence>